<dbReference type="SUPFAM" id="SSF50249">
    <property type="entry name" value="Nucleic acid-binding proteins"/>
    <property type="match status" value="1"/>
</dbReference>
<dbReference type="GO" id="GO:0003697">
    <property type="term" value="F:single-stranded DNA binding"/>
    <property type="evidence" value="ECO:0007669"/>
    <property type="project" value="UniProtKB-UniRule"/>
</dbReference>
<gene>
    <name evidence="5" type="ORF">FD00_GL002515</name>
</gene>
<dbReference type="GO" id="GO:0006260">
    <property type="term" value="P:DNA replication"/>
    <property type="evidence" value="ECO:0007669"/>
    <property type="project" value="InterPro"/>
</dbReference>
<proteinExistence type="inferred from homology"/>
<dbReference type="Gene3D" id="2.40.50.140">
    <property type="entry name" value="Nucleic acid-binding proteins"/>
    <property type="match status" value="1"/>
</dbReference>
<evidence type="ECO:0000313" key="5">
    <source>
        <dbReference type="EMBL" id="KRN07817.1"/>
    </source>
</evidence>
<dbReference type="EMBL" id="AYYH01000093">
    <property type="protein sequence ID" value="KRN07817.1"/>
    <property type="molecule type" value="Genomic_DNA"/>
</dbReference>
<dbReference type="PATRIC" id="fig|1046596.6.peg.2647"/>
<evidence type="ECO:0000256" key="4">
    <source>
        <dbReference type="SAM" id="MobiDB-lite"/>
    </source>
</evidence>
<dbReference type="AlphaFoldDB" id="A0A0R2DV72"/>
<keyword evidence="6" id="KW-1185">Reference proteome</keyword>
<dbReference type="Pfam" id="PF00436">
    <property type="entry name" value="SSB"/>
    <property type="match status" value="1"/>
</dbReference>
<evidence type="ECO:0000256" key="3">
    <source>
        <dbReference type="PIRNR" id="PIRNR002070"/>
    </source>
</evidence>
<reference evidence="5 6" key="1">
    <citation type="journal article" date="2015" name="Genome Announc.">
        <title>Expanding the biotechnology potential of lactobacilli through comparative genomics of 213 strains and associated genera.</title>
        <authorList>
            <person name="Sun Z."/>
            <person name="Harris H.M."/>
            <person name="McCann A."/>
            <person name="Guo C."/>
            <person name="Argimon S."/>
            <person name="Zhang W."/>
            <person name="Yang X."/>
            <person name="Jeffery I.B."/>
            <person name="Cooney J.C."/>
            <person name="Kagawa T.F."/>
            <person name="Liu W."/>
            <person name="Song Y."/>
            <person name="Salvetti E."/>
            <person name="Wrobel A."/>
            <person name="Rasinkangas P."/>
            <person name="Parkhill J."/>
            <person name="Rea M.C."/>
            <person name="O'Sullivan O."/>
            <person name="Ritari J."/>
            <person name="Douillard F.P."/>
            <person name="Paul Ross R."/>
            <person name="Yang R."/>
            <person name="Briner A.E."/>
            <person name="Felis G.E."/>
            <person name="de Vos W.M."/>
            <person name="Barrangou R."/>
            <person name="Klaenhammer T.R."/>
            <person name="Caufield P.W."/>
            <person name="Cui Y."/>
            <person name="Zhang H."/>
            <person name="O'Toole P.W."/>
        </authorList>
    </citation>
    <scope>NUCLEOTIDE SEQUENCE [LARGE SCALE GENOMIC DNA]</scope>
    <source>
        <strain evidence="5 6">DSM 20444</strain>
    </source>
</reference>
<keyword evidence="1 2" id="KW-0238">DNA-binding</keyword>
<comment type="subunit">
    <text evidence="2">Homotetramer.</text>
</comment>
<feature type="region of interest" description="Disordered" evidence="4">
    <location>
        <begin position="102"/>
        <end position="134"/>
    </location>
</feature>
<comment type="caution">
    <text evidence="5">The sequence shown here is derived from an EMBL/GenBank/DDBJ whole genome shotgun (WGS) entry which is preliminary data.</text>
</comment>
<dbReference type="Proteomes" id="UP000050898">
    <property type="component" value="Unassembled WGS sequence"/>
</dbReference>
<evidence type="ECO:0000313" key="6">
    <source>
        <dbReference type="Proteomes" id="UP000050898"/>
    </source>
</evidence>
<name>A0A0R2DV72_9LACO</name>
<dbReference type="NCBIfam" id="TIGR00621">
    <property type="entry name" value="ssb"/>
    <property type="match status" value="1"/>
</dbReference>
<dbReference type="InterPro" id="IPR000424">
    <property type="entry name" value="Primosome_PriB/ssb"/>
</dbReference>
<accession>A0A0R2DV72</accession>
<dbReference type="PANTHER" id="PTHR10302">
    <property type="entry name" value="SINGLE-STRANDED DNA-BINDING PROTEIN"/>
    <property type="match status" value="1"/>
</dbReference>
<dbReference type="HAMAP" id="MF_00984">
    <property type="entry name" value="SSB"/>
    <property type="match status" value="1"/>
</dbReference>
<dbReference type="CDD" id="cd04496">
    <property type="entry name" value="SSB_OBF"/>
    <property type="match status" value="1"/>
</dbReference>
<protein>
    <recommendedName>
        <fullName evidence="2 3">Single-stranded DNA-binding protein</fullName>
        <shortName evidence="2">SSB</shortName>
    </recommendedName>
</protein>
<dbReference type="PANTHER" id="PTHR10302:SF27">
    <property type="entry name" value="SINGLE-STRANDED DNA-BINDING PROTEIN"/>
    <property type="match status" value="1"/>
</dbReference>
<comment type="caution">
    <text evidence="2">Lacks conserved residue(s) required for the propagation of feature annotation.</text>
</comment>
<dbReference type="GO" id="GO:0009295">
    <property type="term" value="C:nucleoid"/>
    <property type="evidence" value="ECO:0007669"/>
    <property type="project" value="TreeGrafter"/>
</dbReference>
<feature type="compositionally biased region" description="Low complexity" evidence="4">
    <location>
        <begin position="103"/>
        <end position="122"/>
    </location>
</feature>
<dbReference type="PIRSF" id="PIRSF002070">
    <property type="entry name" value="SSB"/>
    <property type="match status" value="1"/>
</dbReference>
<dbReference type="InterPro" id="IPR012340">
    <property type="entry name" value="NA-bd_OB-fold"/>
</dbReference>
<sequence>MNSVNLTGRLTSDPELRYSASGTAFANSTIAVQRNFKNQQGEYESDFIRLTASGKRAETFANYFHKGSLLGISGEIRTGSYEKNGQKVYTTDVNVNQLTFLESKSSNQNSQSGQQNSQYSKNDPIDIGSDDLPF</sequence>
<evidence type="ECO:0000256" key="2">
    <source>
        <dbReference type="HAMAP-Rule" id="MF_00984"/>
    </source>
</evidence>
<dbReference type="PROSITE" id="PS50935">
    <property type="entry name" value="SSB"/>
    <property type="match status" value="1"/>
</dbReference>
<evidence type="ECO:0000256" key="1">
    <source>
        <dbReference type="ARBA" id="ARBA00023125"/>
    </source>
</evidence>
<dbReference type="InterPro" id="IPR011344">
    <property type="entry name" value="ssDNA-bd"/>
</dbReference>
<organism evidence="5 6">
    <name type="scientific">Liquorilactobacillus mali KCTC 3596 = DSM 20444</name>
    <dbReference type="NCBI Taxonomy" id="1046596"/>
    <lineage>
        <taxon>Bacteria</taxon>
        <taxon>Bacillati</taxon>
        <taxon>Bacillota</taxon>
        <taxon>Bacilli</taxon>
        <taxon>Lactobacillales</taxon>
        <taxon>Lactobacillaceae</taxon>
        <taxon>Liquorilactobacillus</taxon>
    </lineage>
</organism>